<dbReference type="InterPro" id="IPR001611">
    <property type="entry name" value="Leu-rich_rpt"/>
</dbReference>
<name>A0A103UUA9_CYNCS</name>
<dbReference type="OMA" id="MSENQIF"/>
<dbReference type="InterPro" id="IPR051502">
    <property type="entry name" value="RLP_Defense_Trigger"/>
</dbReference>
<dbReference type="GO" id="GO:0005886">
    <property type="term" value="C:plasma membrane"/>
    <property type="evidence" value="ECO:0007669"/>
    <property type="project" value="UniProtKB-SubCell"/>
</dbReference>
<dbReference type="InterPro" id="IPR032675">
    <property type="entry name" value="LRR_dom_sf"/>
</dbReference>
<sequence>MTFHSLRALTSLKVLNLGYNNLKGYFPALGMFLLWKTWRYWISDNHMEGFEQVSLLKKLKILYLWGNNFNVSFITSLSALPILKSLDLGYNSRLHGTSFPVEAQLTNLQELDLSGNRFNDTPSIQECTRLSRLKKLKSITLQGNNFNKNIISCLNVLPSLKTLDLSNGVSSGELLHLSDLEVLLSSNNDFNGTLSMEAFTSLHNLKFLDLSWKNFVGSIPSTINALSPSIGVVSFANNKFNGLILGLCELKHLRELDLSHNMFEGNLPQCFNSLSSLKLLDISSNQFRGTLPPLLIAILTSLEYVDFSDDNFKGAFSFSSFSSHTKLEVVIFKCNNDKFEMETKEPMGCIPMFQLKALVLSGCNLNRPKASVVPRFLLQQRMLWMIDLSHNSLRGQFPNRLIENNTMLEALILRNNSFGGTINLPLHTHANLTWLDMSENQIFRTIPRDIHKFFPYLTYLNLSRNSLNGSILSSIGDLSGLKVLDLSDTEFSGEILKLSKNLLHGMVLSGNLSFGRFPHWISNMSYKFELVARNNSLEDPFPCPKTPFSFLDISQNFSRGPS</sequence>
<dbReference type="AlphaFoldDB" id="A0A103UUA9"/>
<reference evidence="4 5" key="1">
    <citation type="journal article" date="2016" name="Sci. Rep.">
        <title>The genome sequence of the outbreeding globe artichoke constructed de novo incorporating a phase-aware low-pass sequencing strategy of F1 progeny.</title>
        <authorList>
            <person name="Scaglione D."/>
            <person name="Reyes-Chin-Wo S."/>
            <person name="Acquadro A."/>
            <person name="Froenicke L."/>
            <person name="Portis E."/>
            <person name="Beitel C."/>
            <person name="Tirone M."/>
            <person name="Mauro R."/>
            <person name="Lo Monaco A."/>
            <person name="Mauromicale G."/>
            <person name="Faccioli P."/>
            <person name="Cattivelli L."/>
            <person name="Rieseberg L."/>
            <person name="Michelmore R."/>
            <person name="Lanteri S."/>
        </authorList>
    </citation>
    <scope>NUCLEOTIDE SEQUENCE [LARGE SCALE GENOMIC DNA]</scope>
    <source>
        <strain evidence="4">2C</strain>
    </source>
</reference>
<dbReference type="Gramene" id="KVH41924">
    <property type="protein sequence ID" value="KVH41924"/>
    <property type="gene ID" value="Ccrd_025785"/>
</dbReference>
<keyword evidence="2" id="KW-0433">Leucine-rich repeat</keyword>
<comment type="caution">
    <text evidence="4">The sequence shown here is derived from an EMBL/GenBank/DDBJ whole genome shotgun (WGS) entry which is preliminary data.</text>
</comment>
<proteinExistence type="inferred from homology"/>
<dbReference type="Gene3D" id="3.80.10.10">
    <property type="entry name" value="Ribonuclease Inhibitor"/>
    <property type="match status" value="6"/>
</dbReference>
<dbReference type="PROSITE" id="PS51450">
    <property type="entry name" value="LRR"/>
    <property type="match status" value="1"/>
</dbReference>
<dbReference type="STRING" id="59895.A0A103UUA9"/>
<dbReference type="GO" id="GO:0012505">
    <property type="term" value="C:endomembrane system"/>
    <property type="evidence" value="ECO:0007669"/>
    <property type="project" value="UniProtKB-SubCell"/>
</dbReference>
<dbReference type="PANTHER" id="PTHR48062">
    <property type="entry name" value="RECEPTOR-LIKE PROTEIN 14"/>
    <property type="match status" value="1"/>
</dbReference>
<evidence type="ECO:0000313" key="4">
    <source>
        <dbReference type="EMBL" id="KVH41924.1"/>
    </source>
</evidence>
<comment type="similarity">
    <text evidence="1">Belongs to the RLP family.</text>
</comment>
<dbReference type="Pfam" id="PF00560">
    <property type="entry name" value="LRR_1"/>
    <property type="match status" value="2"/>
</dbReference>
<dbReference type="EMBL" id="LEKV01006860">
    <property type="protein sequence ID" value="KVH41924.1"/>
    <property type="molecule type" value="Genomic_DNA"/>
</dbReference>
<accession>A0A103UUA9</accession>
<gene>
    <name evidence="4" type="ORF">Ccrd_025785</name>
</gene>
<dbReference type="GO" id="GO:0006952">
    <property type="term" value="P:defense response"/>
    <property type="evidence" value="ECO:0007669"/>
    <property type="project" value="UniProtKB-ARBA"/>
</dbReference>
<dbReference type="InterPro" id="IPR003591">
    <property type="entry name" value="Leu-rich_rpt_typical-subtyp"/>
</dbReference>
<evidence type="ECO:0000256" key="2">
    <source>
        <dbReference type="ARBA" id="ARBA00022614"/>
    </source>
</evidence>
<dbReference type="PANTHER" id="PTHR48062:SF21">
    <property type="entry name" value="RECEPTOR-LIKE PROTEIN 12"/>
    <property type="match status" value="1"/>
</dbReference>
<feature type="non-terminal residue" evidence="4">
    <location>
        <position position="1"/>
    </location>
</feature>
<organism evidence="4 5">
    <name type="scientific">Cynara cardunculus var. scolymus</name>
    <name type="common">Globe artichoke</name>
    <name type="synonym">Cynara scolymus</name>
    <dbReference type="NCBI Taxonomy" id="59895"/>
    <lineage>
        <taxon>Eukaryota</taxon>
        <taxon>Viridiplantae</taxon>
        <taxon>Streptophyta</taxon>
        <taxon>Embryophyta</taxon>
        <taxon>Tracheophyta</taxon>
        <taxon>Spermatophyta</taxon>
        <taxon>Magnoliopsida</taxon>
        <taxon>eudicotyledons</taxon>
        <taxon>Gunneridae</taxon>
        <taxon>Pentapetalae</taxon>
        <taxon>asterids</taxon>
        <taxon>campanulids</taxon>
        <taxon>Asterales</taxon>
        <taxon>Asteraceae</taxon>
        <taxon>Carduoideae</taxon>
        <taxon>Cardueae</taxon>
        <taxon>Carduinae</taxon>
        <taxon>Cynara</taxon>
    </lineage>
</organism>
<dbReference type="SUPFAM" id="SSF52058">
    <property type="entry name" value="L domain-like"/>
    <property type="match status" value="1"/>
</dbReference>
<evidence type="ECO:0000256" key="3">
    <source>
        <dbReference type="ARBA" id="ARBA00022737"/>
    </source>
</evidence>
<keyword evidence="3" id="KW-0677">Repeat</keyword>
<dbReference type="GO" id="GO:0051707">
    <property type="term" value="P:response to other organism"/>
    <property type="evidence" value="ECO:0007669"/>
    <property type="project" value="UniProtKB-ARBA"/>
</dbReference>
<dbReference type="Proteomes" id="UP000243975">
    <property type="component" value="Unassembled WGS sequence"/>
</dbReference>
<protein>
    <submittedName>
        <fullName evidence="4">Leucine-rich repeat-containing protein</fullName>
    </submittedName>
</protein>
<keyword evidence="5" id="KW-1185">Reference proteome</keyword>
<dbReference type="Pfam" id="PF13855">
    <property type="entry name" value="LRR_8"/>
    <property type="match status" value="2"/>
</dbReference>
<evidence type="ECO:0000313" key="5">
    <source>
        <dbReference type="Proteomes" id="UP000243975"/>
    </source>
</evidence>
<evidence type="ECO:0000256" key="1">
    <source>
        <dbReference type="ARBA" id="ARBA00009592"/>
    </source>
</evidence>
<dbReference type="SMART" id="SM00369">
    <property type="entry name" value="LRR_TYP"/>
    <property type="match status" value="5"/>
</dbReference>